<dbReference type="CDD" id="cd18577">
    <property type="entry name" value="ABC_6TM_Pgp_ABCB1_D1_like"/>
    <property type="match status" value="1"/>
</dbReference>
<comment type="subcellular location">
    <subcellularLocation>
        <location evidence="1">Membrane</location>
        <topology evidence="1">Multi-pass membrane protein</topology>
    </subcellularLocation>
</comment>
<gene>
    <name evidence="14" type="ORF">BESB_057650</name>
</gene>
<keyword evidence="4" id="KW-0677">Repeat</keyword>
<comment type="caution">
    <text evidence="14">The sequence shown here is derived from an EMBL/GenBank/DDBJ whole genome shotgun (WGS) entry which is preliminary data.</text>
</comment>
<organism evidence="14 15">
    <name type="scientific">Besnoitia besnoiti</name>
    <name type="common">Apicomplexan protozoan</name>
    <dbReference type="NCBI Taxonomy" id="94643"/>
    <lineage>
        <taxon>Eukaryota</taxon>
        <taxon>Sar</taxon>
        <taxon>Alveolata</taxon>
        <taxon>Apicomplexa</taxon>
        <taxon>Conoidasida</taxon>
        <taxon>Coccidia</taxon>
        <taxon>Eucoccidiorida</taxon>
        <taxon>Eimeriorina</taxon>
        <taxon>Sarcocystidae</taxon>
        <taxon>Besnoitia</taxon>
    </lineage>
</organism>
<keyword evidence="9 11" id="KW-0472">Membrane</keyword>
<keyword evidence="8 11" id="KW-1133">Transmembrane helix</keyword>
<feature type="transmembrane region" description="Helical" evidence="11">
    <location>
        <begin position="782"/>
        <end position="800"/>
    </location>
</feature>
<sequence length="1146" mass="124769">MAWQELDLLGGLRAATSGSTGVGSSVELPPAVSKVEAFPLLHEKENQLPSNEPLFKQGPHDASSWLGQQSSTSNTEERFSNAASIFAPYRLATKRDILLIAVGAVSSVMSGCVHPAFVLIFGNLINEIDSGLDTNYYSMVLGWLAVLSFFTSWAATSCFEYVADKQIAKLREKYFDSVISQDTAWFDTHDTGTVVSQLEDGIVAIRNSIGTKLSMLIQFVIVGVGGLVVAFVRNWKLAGVAIFGIPLVVGFGCFFGWALEKAKAKSAASYGEAGQIAEETLQSLRTVSSLGAEDLAAQAYKSKLLLAEQEGIRGGAVASIGIGGMMMSVFLMFALGFWYAGMLAAKTREMKLSGVPNVQDFKGGDGVSVFFSIVMSAFAIGNTISNSAAFANAVTAAEDLQRLILCKRGDEKDRCGVRTDVRLDGDIVFEHVKFGYPTRRRQPVFCDLNMRIPGGKTVALVGLSGCGKSTIPLLLTRLYDVDGGKITVGNVPIKTIDVRWLRSQIGVVNQEPILFSCSIGENIRLGSPSPVKDEELVFAAQQAHADGFIQQYPEKYETDVGVRGSRLSGGQKQRVAIARALVRKPAIIILDEATSALDASSEKRVQSAIDSLVATTKATTIIIAHRLSTIQHADLILVLEQNDKNGAVVVQQGTHSELMRERNGLYYNLVRSQLVELNRDQDEAEVNFYRSPIEDCMMPLANWWALLFLILGVVDGILEFCKFFTVEYMGYKLTTSLRSRAFTEAAHQEIEFYDEEGHTASSVLSILCSDVPLVKTGSAGNFAATTQALATMAAGIGLAFCGEARLAAVILACFCLLVPALLVDTRFADYKANTETGTAGKYESASPVAIFSEAISCSRVIATFGLEQRIKEKYRHAVQKDVRRMWRSALSVGVMWGFSQGSQFLVNALALWYGGKLVADGSTEATTMMQTLFALVFAANGIGQTVLVATDGTKAREAAKRLFCLIRGGSKIDTRDMEGFCFAQQEFRDGIVFDRVQFRCPSRPDVKVFANLSFRVMPGQTVALVGNSGCGKSTAIQLLERFYDVDDGNTVTIERRKQQRGGHRGSITIDEVDIRDINVRSLRSVIALVSQEPVLFDMTIAENIRYGKPNATDGMGREWEEEAPCFQGARNKELQLPGDPQRTPLY</sequence>
<evidence type="ECO:0000256" key="4">
    <source>
        <dbReference type="ARBA" id="ARBA00022737"/>
    </source>
</evidence>
<dbReference type="InterPro" id="IPR036640">
    <property type="entry name" value="ABC1_TM_sf"/>
</dbReference>
<dbReference type="Gene3D" id="3.40.50.300">
    <property type="entry name" value="P-loop containing nucleotide triphosphate hydrolases"/>
    <property type="match status" value="2"/>
</dbReference>
<proteinExistence type="predicted"/>
<dbReference type="EMBL" id="NWUJ01000004">
    <property type="protein sequence ID" value="PFH36114.1"/>
    <property type="molecule type" value="Genomic_DNA"/>
</dbReference>
<keyword evidence="2" id="KW-0813">Transport</keyword>
<keyword evidence="10" id="KW-0325">Glycoprotein</keyword>
<keyword evidence="3 11" id="KW-0812">Transmembrane</keyword>
<dbReference type="CDD" id="cd18578">
    <property type="entry name" value="ABC_6TM_Pgp_ABCB1_D2_like"/>
    <property type="match status" value="1"/>
</dbReference>
<dbReference type="SUPFAM" id="SSF52540">
    <property type="entry name" value="P-loop containing nucleoside triphosphate hydrolases"/>
    <property type="match status" value="2"/>
</dbReference>
<dbReference type="Proteomes" id="UP000224006">
    <property type="component" value="Chromosome IV"/>
</dbReference>
<dbReference type="Pfam" id="PF00005">
    <property type="entry name" value="ABC_tran"/>
    <property type="match status" value="2"/>
</dbReference>
<feature type="transmembrane region" description="Helical" evidence="11">
    <location>
        <begin position="806"/>
        <end position="823"/>
    </location>
</feature>
<keyword evidence="7" id="KW-1278">Translocase</keyword>
<dbReference type="InterPro" id="IPR027417">
    <property type="entry name" value="P-loop_NTPase"/>
</dbReference>
<feature type="transmembrane region" description="Helical" evidence="11">
    <location>
        <begin position="141"/>
        <end position="163"/>
    </location>
</feature>
<evidence type="ECO:0000313" key="15">
    <source>
        <dbReference type="Proteomes" id="UP000224006"/>
    </source>
</evidence>
<dbReference type="RefSeq" id="XP_029220123.1">
    <property type="nucleotide sequence ID" value="XM_029364200.1"/>
</dbReference>
<feature type="domain" description="ABC transmembrane type-1" evidence="13">
    <location>
        <begin position="101"/>
        <end position="392"/>
    </location>
</feature>
<evidence type="ECO:0000259" key="12">
    <source>
        <dbReference type="PROSITE" id="PS50893"/>
    </source>
</evidence>
<feature type="transmembrane region" description="Helical" evidence="11">
    <location>
        <begin position="889"/>
        <end position="912"/>
    </location>
</feature>
<protein>
    <submittedName>
        <fullName evidence="14">ABC transporter transmembrane region domain-containing protein</fullName>
    </submittedName>
</protein>
<evidence type="ECO:0000256" key="8">
    <source>
        <dbReference type="ARBA" id="ARBA00022989"/>
    </source>
</evidence>
<evidence type="ECO:0000313" key="14">
    <source>
        <dbReference type="EMBL" id="PFH36114.1"/>
    </source>
</evidence>
<evidence type="ECO:0000256" key="9">
    <source>
        <dbReference type="ARBA" id="ARBA00023136"/>
    </source>
</evidence>
<dbReference type="GO" id="GO:0016887">
    <property type="term" value="F:ATP hydrolysis activity"/>
    <property type="evidence" value="ECO:0007669"/>
    <property type="project" value="InterPro"/>
</dbReference>
<dbReference type="InterPro" id="IPR039421">
    <property type="entry name" value="Type_1_exporter"/>
</dbReference>
<evidence type="ECO:0000256" key="7">
    <source>
        <dbReference type="ARBA" id="ARBA00022967"/>
    </source>
</evidence>
<evidence type="ECO:0000256" key="6">
    <source>
        <dbReference type="ARBA" id="ARBA00022840"/>
    </source>
</evidence>
<dbReference type="PROSITE" id="PS50893">
    <property type="entry name" value="ABC_TRANSPORTER_2"/>
    <property type="match status" value="1"/>
</dbReference>
<dbReference type="GO" id="GO:0005743">
    <property type="term" value="C:mitochondrial inner membrane"/>
    <property type="evidence" value="ECO:0007669"/>
    <property type="project" value="TreeGrafter"/>
</dbReference>
<dbReference type="OrthoDB" id="6500128at2759"/>
<dbReference type="Pfam" id="PF00664">
    <property type="entry name" value="ABC_membrane"/>
    <property type="match status" value="2"/>
</dbReference>
<name>A0A2A9MG01_BESBE</name>
<dbReference type="PANTHER" id="PTHR43394:SF1">
    <property type="entry name" value="ATP-BINDING CASSETTE SUB-FAMILY B MEMBER 10, MITOCHONDRIAL"/>
    <property type="match status" value="1"/>
</dbReference>
<dbReference type="GO" id="GO:0015421">
    <property type="term" value="F:ABC-type oligopeptide transporter activity"/>
    <property type="evidence" value="ECO:0007669"/>
    <property type="project" value="TreeGrafter"/>
</dbReference>
<evidence type="ECO:0000256" key="11">
    <source>
        <dbReference type="SAM" id="Phobius"/>
    </source>
</evidence>
<evidence type="ECO:0000256" key="5">
    <source>
        <dbReference type="ARBA" id="ARBA00022741"/>
    </source>
</evidence>
<feature type="transmembrane region" description="Helical" evidence="11">
    <location>
        <begin position="703"/>
        <end position="724"/>
    </location>
</feature>
<dbReference type="STRING" id="94643.A0A2A9MG01"/>
<feature type="transmembrane region" description="Helical" evidence="11">
    <location>
        <begin position="238"/>
        <end position="259"/>
    </location>
</feature>
<dbReference type="SUPFAM" id="SSF90123">
    <property type="entry name" value="ABC transporter transmembrane region"/>
    <property type="match status" value="2"/>
</dbReference>
<evidence type="ECO:0000256" key="10">
    <source>
        <dbReference type="ARBA" id="ARBA00023180"/>
    </source>
</evidence>
<dbReference type="PROSITE" id="PS50929">
    <property type="entry name" value="ABC_TM1F"/>
    <property type="match status" value="2"/>
</dbReference>
<evidence type="ECO:0000256" key="1">
    <source>
        <dbReference type="ARBA" id="ARBA00004141"/>
    </source>
</evidence>
<keyword evidence="6" id="KW-0067">ATP-binding</keyword>
<keyword evidence="5" id="KW-0547">Nucleotide-binding</keyword>
<reference evidence="14 15" key="1">
    <citation type="submission" date="2017-09" db="EMBL/GenBank/DDBJ databases">
        <title>Genome sequencing of Besnoitia besnoiti strain Bb-Ger1.</title>
        <authorList>
            <person name="Schares G."/>
            <person name="Venepally P."/>
            <person name="Lorenzi H.A."/>
        </authorList>
    </citation>
    <scope>NUCLEOTIDE SEQUENCE [LARGE SCALE GENOMIC DNA]</scope>
    <source>
        <strain evidence="14 15">Bb-Ger1</strain>
    </source>
</reference>
<dbReference type="InterPro" id="IPR011527">
    <property type="entry name" value="ABC1_TM_dom"/>
</dbReference>
<dbReference type="Gene3D" id="1.20.1560.10">
    <property type="entry name" value="ABC transporter type 1, transmembrane domain"/>
    <property type="match status" value="1"/>
</dbReference>
<dbReference type="GO" id="GO:0005524">
    <property type="term" value="F:ATP binding"/>
    <property type="evidence" value="ECO:0007669"/>
    <property type="project" value="UniProtKB-KW"/>
</dbReference>
<evidence type="ECO:0000259" key="13">
    <source>
        <dbReference type="PROSITE" id="PS50929"/>
    </source>
</evidence>
<dbReference type="PANTHER" id="PTHR43394">
    <property type="entry name" value="ATP-DEPENDENT PERMEASE MDL1, MITOCHONDRIAL"/>
    <property type="match status" value="1"/>
</dbReference>
<feature type="transmembrane region" description="Helical" evidence="11">
    <location>
        <begin position="213"/>
        <end position="232"/>
    </location>
</feature>
<feature type="transmembrane region" description="Helical" evidence="11">
    <location>
        <begin position="932"/>
        <end position="950"/>
    </location>
</feature>
<dbReference type="GeneID" id="40310694"/>
<evidence type="ECO:0000256" key="2">
    <source>
        <dbReference type="ARBA" id="ARBA00022448"/>
    </source>
</evidence>
<feature type="domain" description="ABC transporter" evidence="12">
    <location>
        <begin position="427"/>
        <end position="666"/>
    </location>
</feature>
<dbReference type="PROSITE" id="PS00211">
    <property type="entry name" value="ABC_TRANSPORTER_1"/>
    <property type="match status" value="1"/>
</dbReference>
<dbReference type="SMART" id="SM00382">
    <property type="entry name" value="AAA"/>
    <property type="match status" value="2"/>
</dbReference>
<dbReference type="VEuPathDB" id="ToxoDB:BESB_057650"/>
<dbReference type="AlphaFoldDB" id="A0A2A9MG01"/>
<dbReference type="InterPro" id="IPR003439">
    <property type="entry name" value="ABC_transporter-like_ATP-bd"/>
</dbReference>
<dbReference type="InterPro" id="IPR017871">
    <property type="entry name" value="ABC_transporter-like_CS"/>
</dbReference>
<feature type="transmembrane region" description="Helical" evidence="11">
    <location>
        <begin position="316"/>
        <end position="340"/>
    </location>
</feature>
<dbReference type="FunFam" id="3.40.50.300:FF:000479">
    <property type="entry name" value="Multidrug resistance protein 1A"/>
    <property type="match status" value="1"/>
</dbReference>
<dbReference type="GO" id="GO:0090374">
    <property type="term" value="P:oligopeptide export from mitochondrion"/>
    <property type="evidence" value="ECO:0007669"/>
    <property type="project" value="TreeGrafter"/>
</dbReference>
<dbReference type="KEGG" id="bbes:BESB_057650"/>
<feature type="transmembrane region" description="Helical" evidence="11">
    <location>
        <begin position="97"/>
        <end position="121"/>
    </location>
</feature>
<dbReference type="InterPro" id="IPR003593">
    <property type="entry name" value="AAA+_ATPase"/>
</dbReference>
<evidence type="ECO:0000256" key="3">
    <source>
        <dbReference type="ARBA" id="ARBA00022692"/>
    </source>
</evidence>
<keyword evidence="15" id="KW-1185">Reference proteome</keyword>
<feature type="domain" description="ABC transmembrane type-1" evidence="13">
    <location>
        <begin position="693"/>
        <end position="954"/>
    </location>
</feature>
<accession>A0A2A9MG01</accession>